<dbReference type="Gene3D" id="1.10.10.10">
    <property type="entry name" value="Winged helix-like DNA-binding domain superfamily/Winged helix DNA-binding domain"/>
    <property type="match status" value="1"/>
</dbReference>
<name>A0ABU4WTU3_9HYPH</name>
<comment type="caution">
    <text evidence="2">The sequence shown here is derived from an EMBL/GenBank/DDBJ whole genome shotgun (WGS) entry which is preliminary data.</text>
</comment>
<proteinExistence type="predicted"/>
<evidence type="ECO:0000313" key="2">
    <source>
        <dbReference type="EMBL" id="MDX8438337.1"/>
    </source>
</evidence>
<dbReference type="Proteomes" id="UP001272097">
    <property type="component" value="Unassembled WGS sequence"/>
</dbReference>
<dbReference type="InterPro" id="IPR036388">
    <property type="entry name" value="WH-like_DNA-bd_sf"/>
</dbReference>
<dbReference type="EMBL" id="JAVIIS010000002">
    <property type="protein sequence ID" value="MDX8438337.1"/>
    <property type="molecule type" value="Genomic_DNA"/>
</dbReference>
<feature type="compositionally biased region" description="Polar residues" evidence="1">
    <location>
        <begin position="1"/>
        <end position="10"/>
    </location>
</feature>
<dbReference type="RefSeq" id="WP_320212174.1">
    <property type="nucleotide sequence ID" value="NZ_JAVIIS010000002.1"/>
</dbReference>
<keyword evidence="3" id="KW-1185">Reference proteome</keyword>
<protein>
    <recommendedName>
        <fullName evidence="4">Transposase IS30-like HTH domain-containing protein</fullName>
    </recommendedName>
</protein>
<evidence type="ECO:0000313" key="3">
    <source>
        <dbReference type="Proteomes" id="UP001272097"/>
    </source>
</evidence>
<accession>A0ABU4WTU3</accession>
<sequence length="128" mass="14849">MNARSQSSPTPFYAYSSFNKRGGKTHPRVARTRNRILDLWEGMASYSTIAEELDISISTVVECIARAKRLKDPRADRPYRHRKIQIAEKRRREIKRMLGDGYRPRDIAKRLGVSKRLVLMRMKESGNG</sequence>
<organism evidence="2 3">
    <name type="scientific">Mesorhizobium australafricanum</name>
    <dbReference type="NCBI Taxonomy" id="3072311"/>
    <lineage>
        <taxon>Bacteria</taxon>
        <taxon>Pseudomonadati</taxon>
        <taxon>Pseudomonadota</taxon>
        <taxon>Alphaproteobacteria</taxon>
        <taxon>Hyphomicrobiales</taxon>
        <taxon>Phyllobacteriaceae</taxon>
        <taxon>Mesorhizobium</taxon>
    </lineage>
</organism>
<gene>
    <name evidence="2" type="ORF">RFM51_01945</name>
</gene>
<evidence type="ECO:0000256" key="1">
    <source>
        <dbReference type="SAM" id="MobiDB-lite"/>
    </source>
</evidence>
<feature type="region of interest" description="Disordered" evidence="1">
    <location>
        <begin position="1"/>
        <end position="27"/>
    </location>
</feature>
<reference evidence="2 3" key="1">
    <citation type="submission" date="2023-08" db="EMBL/GenBank/DDBJ databases">
        <title>Implementing the SeqCode for naming new Mesorhizobium species isolated from Vachellia karroo root nodules.</title>
        <authorList>
            <person name="Van Lill M."/>
        </authorList>
    </citation>
    <scope>NUCLEOTIDE SEQUENCE [LARGE SCALE GENOMIC DNA]</scope>
    <source>
        <strain evidence="2 3">VK3E</strain>
    </source>
</reference>
<evidence type="ECO:0008006" key="4">
    <source>
        <dbReference type="Google" id="ProtNLM"/>
    </source>
</evidence>